<dbReference type="OrthoDB" id="4760524at2759"/>
<dbReference type="Gene3D" id="3.40.50.300">
    <property type="entry name" value="P-loop containing nucleotide triphosphate hydrolases"/>
    <property type="match status" value="1"/>
</dbReference>
<keyword evidence="4" id="KW-1185">Reference proteome</keyword>
<dbReference type="InterPro" id="IPR007111">
    <property type="entry name" value="NACHT_NTPase"/>
</dbReference>
<accession>A0A8H5G3S0</accession>
<dbReference type="PROSITE" id="PS50837">
    <property type="entry name" value="NACHT"/>
    <property type="match status" value="1"/>
</dbReference>
<dbReference type="InterPro" id="IPR056884">
    <property type="entry name" value="NPHP3-like_N"/>
</dbReference>
<evidence type="ECO:0000313" key="4">
    <source>
        <dbReference type="Proteomes" id="UP000559027"/>
    </source>
</evidence>
<organism evidence="3 4">
    <name type="scientific">Leucocoprinus leucothites</name>
    <dbReference type="NCBI Taxonomy" id="201217"/>
    <lineage>
        <taxon>Eukaryota</taxon>
        <taxon>Fungi</taxon>
        <taxon>Dikarya</taxon>
        <taxon>Basidiomycota</taxon>
        <taxon>Agaricomycotina</taxon>
        <taxon>Agaricomycetes</taxon>
        <taxon>Agaricomycetidae</taxon>
        <taxon>Agaricales</taxon>
        <taxon>Agaricineae</taxon>
        <taxon>Agaricaceae</taxon>
        <taxon>Leucocoprinus</taxon>
    </lineage>
</organism>
<gene>
    <name evidence="3" type="ORF">D9756_001264</name>
</gene>
<evidence type="ECO:0000313" key="3">
    <source>
        <dbReference type="EMBL" id="KAF5357810.1"/>
    </source>
</evidence>
<dbReference type="Pfam" id="PF24883">
    <property type="entry name" value="NPHP3_N"/>
    <property type="match status" value="1"/>
</dbReference>
<protein>
    <recommendedName>
        <fullName evidence="2">NACHT domain-containing protein</fullName>
    </recommendedName>
</protein>
<dbReference type="PANTHER" id="PTHR10039:SF16">
    <property type="entry name" value="GPI INOSITOL-DEACYLASE"/>
    <property type="match status" value="1"/>
</dbReference>
<evidence type="ECO:0000256" key="1">
    <source>
        <dbReference type="ARBA" id="ARBA00022737"/>
    </source>
</evidence>
<dbReference type="PANTHER" id="PTHR10039">
    <property type="entry name" value="AMELOGENIN"/>
    <property type="match status" value="1"/>
</dbReference>
<feature type="domain" description="NACHT" evidence="2">
    <location>
        <begin position="66"/>
        <end position="210"/>
    </location>
</feature>
<name>A0A8H5G3S0_9AGAR</name>
<dbReference type="Proteomes" id="UP000559027">
    <property type="component" value="Unassembled WGS sequence"/>
</dbReference>
<comment type="caution">
    <text evidence="3">The sequence shown here is derived from an EMBL/GenBank/DDBJ whole genome shotgun (WGS) entry which is preliminary data.</text>
</comment>
<dbReference type="InterPro" id="IPR027417">
    <property type="entry name" value="P-loop_NTPase"/>
</dbReference>
<proteinExistence type="predicted"/>
<dbReference type="SUPFAM" id="SSF52540">
    <property type="entry name" value="P-loop containing nucleoside triphosphate hydrolases"/>
    <property type="match status" value="2"/>
</dbReference>
<dbReference type="AlphaFoldDB" id="A0A8H5G3S0"/>
<reference evidence="3 4" key="1">
    <citation type="journal article" date="2020" name="ISME J.">
        <title>Uncovering the hidden diversity of litter-decomposition mechanisms in mushroom-forming fungi.</title>
        <authorList>
            <person name="Floudas D."/>
            <person name="Bentzer J."/>
            <person name="Ahren D."/>
            <person name="Johansson T."/>
            <person name="Persson P."/>
            <person name="Tunlid A."/>
        </authorList>
    </citation>
    <scope>NUCLEOTIDE SEQUENCE [LARGE SCALE GENOMIC DNA]</scope>
    <source>
        <strain evidence="3 4">CBS 146.42</strain>
    </source>
</reference>
<keyword evidence="1" id="KW-0677">Repeat</keyword>
<dbReference type="EMBL" id="JAACJO010000005">
    <property type="protein sequence ID" value="KAF5357810.1"/>
    <property type="molecule type" value="Genomic_DNA"/>
</dbReference>
<evidence type="ECO:0000259" key="2">
    <source>
        <dbReference type="PROSITE" id="PS50837"/>
    </source>
</evidence>
<sequence>MTSPQRSTGGQTGSFTVLECLRSAGTPEAGLDSASRYPHPRCHPGTRKSIQEKLLKWLLDIPHEWRMIWLFGPAGVGKSAVAQTFAEAAKDQRLLAASYFFSSTRGEKRSDPLRVIPTVAYQMTIHSDPCKSAIARKLASDPSILDATLEVQFQGLVEEPFLQLASHQAQPFGKSLHVIVVDGLDECSDDEAQCQLVELIKEAAHKTYLPLLWLICSHSERHLKSTFSQIEHAQVRRREELVTDNELRADIERFMHARFKEIHYKYRDIISVSVDNPWPTESDLAIIMGQVSGHFVVASAAERYVGDASVGDPEA</sequence>